<keyword evidence="2" id="KW-1185">Reference proteome</keyword>
<dbReference type="Pfam" id="PF05534">
    <property type="entry name" value="HicB"/>
    <property type="match status" value="1"/>
</dbReference>
<name>A0ABT9U8L3_PAEHA</name>
<dbReference type="RefSeq" id="WP_307207993.1">
    <property type="nucleotide sequence ID" value="NZ_JAUSST010000010.1"/>
</dbReference>
<accession>A0ABT9U8L3</accession>
<dbReference type="Proteomes" id="UP001229346">
    <property type="component" value="Unassembled WGS sequence"/>
</dbReference>
<evidence type="ECO:0000313" key="1">
    <source>
        <dbReference type="EMBL" id="MDQ0115986.1"/>
    </source>
</evidence>
<dbReference type="InterPro" id="IPR010985">
    <property type="entry name" value="Ribbon_hlx_hlx"/>
</dbReference>
<protein>
    <recommendedName>
        <fullName evidence="3">Toxin-antitoxin system HicB family antitoxin</fullName>
    </recommendedName>
</protein>
<dbReference type="InterPro" id="IPR008651">
    <property type="entry name" value="Uncharacterised_HicB"/>
</dbReference>
<evidence type="ECO:0000313" key="2">
    <source>
        <dbReference type="Proteomes" id="UP001229346"/>
    </source>
</evidence>
<gene>
    <name evidence="1" type="ORF">J2T15_005461</name>
</gene>
<comment type="caution">
    <text evidence="1">The sequence shown here is derived from an EMBL/GenBank/DDBJ whole genome shotgun (WGS) entry which is preliminary data.</text>
</comment>
<dbReference type="Gene3D" id="1.10.1220.10">
    <property type="entry name" value="Met repressor-like"/>
    <property type="match status" value="1"/>
</dbReference>
<dbReference type="InterPro" id="IPR013321">
    <property type="entry name" value="Arc_rbn_hlx_hlx"/>
</dbReference>
<proteinExistence type="predicted"/>
<reference evidence="1 2" key="1">
    <citation type="submission" date="2023-07" db="EMBL/GenBank/DDBJ databases">
        <title>Sorghum-associated microbial communities from plants grown in Nebraska, USA.</title>
        <authorList>
            <person name="Schachtman D."/>
        </authorList>
    </citation>
    <scope>NUCLEOTIDE SEQUENCE [LARGE SCALE GENOMIC DNA]</scope>
    <source>
        <strain evidence="1 2">CC482</strain>
    </source>
</reference>
<dbReference type="SUPFAM" id="SSF47598">
    <property type="entry name" value="Ribbon-helix-helix"/>
    <property type="match status" value="1"/>
</dbReference>
<sequence>MGKEKKAFALRLDPELHRALELWAADEFRSVNGHIEFLLREALGKAGRLKSARPASSDNPNDQRQS</sequence>
<dbReference type="EMBL" id="JAUSSU010000014">
    <property type="protein sequence ID" value="MDQ0115986.1"/>
    <property type="molecule type" value="Genomic_DNA"/>
</dbReference>
<evidence type="ECO:0008006" key="3">
    <source>
        <dbReference type="Google" id="ProtNLM"/>
    </source>
</evidence>
<organism evidence="1 2">
    <name type="scientific">Paenibacillus harenae</name>
    <dbReference type="NCBI Taxonomy" id="306543"/>
    <lineage>
        <taxon>Bacteria</taxon>
        <taxon>Bacillati</taxon>
        <taxon>Bacillota</taxon>
        <taxon>Bacilli</taxon>
        <taxon>Bacillales</taxon>
        <taxon>Paenibacillaceae</taxon>
        <taxon>Paenibacillus</taxon>
    </lineage>
</organism>